<feature type="region of interest" description="Disordered" evidence="7">
    <location>
        <begin position="441"/>
        <end position="467"/>
    </location>
</feature>
<comment type="similarity">
    <text evidence="2">Belongs to the nucleobase:cation symporter-2 (NCS2) (TC 2.A.40) family.</text>
</comment>
<evidence type="ECO:0000256" key="5">
    <source>
        <dbReference type="ARBA" id="ARBA00022989"/>
    </source>
</evidence>
<evidence type="ECO:0000256" key="7">
    <source>
        <dbReference type="SAM" id="MobiDB-lite"/>
    </source>
</evidence>
<keyword evidence="5 8" id="KW-1133">Transmembrane helix</keyword>
<feature type="compositionally biased region" description="Basic and acidic residues" evidence="7">
    <location>
        <begin position="441"/>
        <end position="450"/>
    </location>
</feature>
<feature type="transmembrane region" description="Helical" evidence="8">
    <location>
        <begin position="329"/>
        <end position="350"/>
    </location>
</feature>
<dbReference type="InterPro" id="IPR006042">
    <property type="entry name" value="Xan_ur_permease"/>
</dbReference>
<dbReference type="Proteomes" id="UP001165678">
    <property type="component" value="Unassembled WGS sequence"/>
</dbReference>
<evidence type="ECO:0000256" key="6">
    <source>
        <dbReference type="ARBA" id="ARBA00023136"/>
    </source>
</evidence>
<evidence type="ECO:0000256" key="8">
    <source>
        <dbReference type="SAM" id="Phobius"/>
    </source>
</evidence>
<comment type="caution">
    <text evidence="9">The sequence shown here is derived from an EMBL/GenBank/DDBJ whole genome shotgun (WGS) entry which is preliminary data.</text>
</comment>
<feature type="compositionally biased region" description="Polar residues" evidence="7">
    <location>
        <begin position="458"/>
        <end position="467"/>
    </location>
</feature>
<keyword evidence="10" id="KW-1185">Reference proteome</keyword>
<name>A0AA41ZER1_9GAMM</name>
<feature type="transmembrane region" description="Helical" evidence="8">
    <location>
        <begin position="356"/>
        <end position="378"/>
    </location>
</feature>
<reference evidence="9" key="1">
    <citation type="submission" date="2022-11" db="EMBL/GenBank/DDBJ databases">
        <title>Larsenimonas rhizosphaerae sp. nov., isolated from a tidal mudflat.</title>
        <authorList>
            <person name="Lee S.D."/>
            <person name="Kim I.S."/>
        </authorList>
    </citation>
    <scope>NUCLEOTIDE SEQUENCE</scope>
    <source>
        <strain evidence="9">GH2-1</strain>
    </source>
</reference>
<feature type="transmembrane region" description="Helical" evidence="8">
    <location>
        <begin position="173"/>
        <end position="192"/>
    </location>
</feature>
<feature type="transmembrane region" description="Helical" evidence="8">
    <location>
        <begin position="112"/>
        <end position="132"/>
    </location>
</feature>
<dbReference type="Pfam" id="PF00860">
    <property type="entry name" value="Xan_ur_permease"/>
    <property type="match status" value="1"/>
</dbReference>
<gene>
    <name evidence="9" type="ORF">OQ287_04370</name>
</gene>
<evidence type="ECO:0000313" key="9">
    <source>
        <dbReference type="EMBL" id="MCX2523467.1"/>
    </source>
</evidence>
<comment type="subcellular location">
    <subcellularLocation>
        <location evidence="1">Membrane</location>
        <topology evidence="1">Multi-pass membrane protein</topology>
    </subcellularLocation>
</comment>
<dbReference type="EMBL" id="JAPIVE010000001">
    <property type="protein sequence ID" value="MCX2523467.1"/>
    <property type="molecule type" value="Genomic_DNA"/>
</dbReference>
<feature type="transmembrane region" description="Helical" evidence="8">
    <location>
        <begin position="21"/>
        <end position="45"/>
    </location>
</feature>
<evidence type="ECO:0000256" key="2">
    <source>
        <dbReference type="ARBA" id="ARBA00008821"/>
    </source>
</evidence>
<dbReference type="GO" id="GO:0042907">
    <property type="term" value="F:xanthine transmembrane transporter activity"/>
    <property type="evidence" value="ECO:0007669"/>
    <property type="project" value="TreeGrafter"/>
</dbReference>
<dbReference type="PANTHER" id="PTHR42810:SF2">
    <property type="entry name" value="PURINE PERMEASE C1399.01C-RELATED"/>
    <property type="match status" value="1"/>
</dbReference>
<dbReference type="PANTHER" id="PTHR42810">
    <property type="entry name" value="PURINE PERMEASE C1399.01C-RELATED"/>
    <property type="match status" value="1"/>
</dbReference>
<evidence type="ECO:0000313" key="10">
    <source>
        <dbReference type="Proteomes" id="UP001165678"/>
    </source>
</evidence>
<accession>A0AA41ZER1</accession>
<dbReference type="RefSeq" id="WP_250936981.1">
    <property type="nucleotide sequence ID" value="NZ_JAMLJK010000001.1"/>
</dbReference>
<evidence type="ECO:0000256" key="4">
    <source>
        <dbReference type="ARBA" id="ARBA00022692"/>
    </source>
</evidence>
<dbReference type="NCBIfam" id="NF037981">
    <property type="entry name" value="NCS2_1"/>
    <property type="match status" value="1"/>
</dbReference>
<protein>
    <submittedName>
        <fullName evidence="9">Nucleobase:cation symporter-2 family protein</fullName>
    </submittedName>
</protein>
<feature type="transmembrane region" description="Helical" evidence="8">
    <location>
        <begin position="242"/>
        <end position="264"/>
    </location>
</feature>
<evidence type="ECO:0000256" key="3">
    <source>
        <dbReference type="ARBA" id="ARBA00022448"/>
    </source>
</evidence>
<dbReference type="NCBIfam" id="TIGR00801">
    <property type="entry name" value="ncs2"/>
    <property type="match status" value="1"/>
</dbReference>
<feature type="transmembrane region" description="Helical" evidence="8">
    <location>
        <begin position="139"/>
        <end position="161"/>
    </location>
</feature>
<sequence length="467" mass="48935">MTSNDLVYQHGDRPPPVTAALVAFQHVLASFVGIIAPTIIVTNALGLGAEAPYLISLSLLISGISTFIQTRRFGPVGSGLLSVQGTSFSFVAALISAGMIARQQGADDQQVLATLFGICMAGSLIEVVLGGFLNRLRRLITPTVTGIVVTLIGLSLIHVGMTDIGGGFGAETFGAPANLLLALAVIVTVLACQLSRWPLLRVGSVFAGLVIGCILAAMFGMFTPPTDDSPLFRLPMPLHYGLDFNLAAFIPVAFVFLITAIETVGDLTGSSRASFMPTHGPDYQRRIRGGVIADGLNSLLAGFFNTFPNTTFSQNTGVIHLTGVASRHVGLYVGVILMALGLLPSLGGWLQQIPKPVLGATTTLMFGLIAVSGIRILAEQHMTRKRIMLIALSLGAGLGVQVVPDITAQLPDALKAVFSSSITTGGLVAIIGHLLMPERELQEKDEKNEAETTEPVAETSSTVNQAG</sequence>
<keyword evidence="4 8" id="KW-0812">Transmembrane</keyword>
<feature type="transmembrane region" description="Helical" evidence="8">
    <location>
        <begin position="199"/>
        <end position="222"/>
    </location>
</feature>
<keyword evidence="3" id="KW-0813">Transport</keyword>
<feature type="transmembrane region" description="Helical" evidence="8">
    <location>
        <begin position="51"/>
        <end position="68"/>
    </location>
</feature>
<dbReference type="AlphaFoldDB" id="A0AA41ZER1"/>
<dbReference type="GO" id="GO:0005886">
    <property type="term" value="C:plasma membrane"/>
    <property type="evidence" value="ECO:0007669"/>
    <property type="project" value="UniProtKB-ARBA"/>
</dbReference>
<dbReference type="InterPro" id="IPR006043">
    <property type="entry name" value="NCS2"/>
</dbReference>
<evidence type="ECO:0000256" key="1">
    <source>
        <dbReference type="ARBA" id="ARBA00004141"/>
    </source>
</evidence>
<dbReference type="PROSITE" id="PS01116">
    <property type="entry name" value="XANTH_URACIL_PERMASE"/>
    <property type="match status" value="1"/>
</dbReference>
<organism evidence="9 10">
    <name type="scientific">Larsenimonas rhizosphaerae</name>
    <dbReference type="NCBI Taxonomy" id="2944682"/>
    <lineage>
        <taxon>Bacteria</taxon>
        <taxon>Pseudomonadati</taxon>
        <taxon>Pseudomonadota</taxon>
        <taxon>Gammaproteobacteria</taxon>
        <taxon>Oceanospirillales</taxon>
        <taxon>Halomonadaceae</taxon>
        <taxon>Larsenimonas</taxon>
    </lineage>
</organism>
<keyword evidence="6 8" id="KW-0472">Membrane</keyword>
<feature type="transmembrane region" description="Helical" evidence="8">
    <location>
        <begin position="80"/>
        <end position="100"/>
    </location>
</feature>
<proteinExistence type="inferred from homology"/>